<dbReference type="InterPro" id="IPR007781">
    <property type="entry name" value="NAGLU"/>
</dbReference>
<evidence type="ECO:0000313" key="3">
    <source>
        <dbReference type="EnsemblMetazoa" id="CLYHEMP002289.5"/>
    </source>
</evidence>
<protein>
    <recommendedName>
        <fullName evidence="5">Alpha-N-acetylglucosaminidase</fullName>
    </recommendedName>
</protein>
<dbReference type="PANTHER" id="PTHR12872:SF1">
    <property type="entry name" value="ALPHA-N-ACETYLGLUCOSAMINIDASE"/>
    <property type="match status" value="1"/>
</dbReference>
<dbReference type="Proteomes" id="UP000594262">
    <property type="component" value="Unplaced"/>
</dbReference>
<dbReference type="PANTHER" id="PTHR12872">
    <property type="entry name" value="ALPHA-N-ACETYLGLUCOSAMINIDASE"/>
    <property type="match status" value="1"/>
</dbReference>
<dbReference type="Pfam" id="PF12972">
    <property type="entry name" value="NAGLU_C"/>
    <property type="match status" value="1"/>
</dbReference>
<reference evidence="3" key="1">
    <citation type="submission" date="2021-01" db="UniProtKB">
        <authorList>
            <consortium name="EnsemblMetazoa"/>
        </authorList>
    </citation>
    <scope>IDENTIFICATION</scope>
</reference>
<dbReference type="Gene3D" id="3.20.20.80">
    <property type="entry name" value="Glycosidases"/>
    <property type="match status" value="1"/>
</dbReference>
<dbReference type="InterPro" id="IPR024732">
    <property type="entry name" value="NAGLU_C"/>
</dbReference>
<dbReference type="Gene3D" id="1.20.120.670">
    <property type="entry name" value="N-acetyl-b-d-glucoasminidase"/>
    <property type="match status" value="1"/>
</dbReference>
<name>A0A7M5UKT7_9CNID</name>
<evidence type="ECO:0000259" key="1">
    <source>
        <dbReference type="Pfam" id="PF05089"/>
    </source>
</evidence>
<keyword evidence="4" id="KW-1185">Reference proteome</keyword>
<dbReference type="AlphaFoldDB" id="A0A7M5UKT7"/>
<evidence type="ECO:0000259" key="2">
    <source>
        <dbReference type="Pfam" id="PF12972"/>
    </source>
</evidence>
<feature type="domain" description="Alpha-N-acetylglucosaminidase C-terminal" evidence="2">
    <location>
        <begin position="69"/>
        <end position="330"/>
    </location>
</feature>
<dbReference type="GeneID" id="136803516"/>
<dbReference type="OrthoDB" id="64736at2759"/>
<dbReference type="InterPro" id="IPR024733">
    <property type="entry name" value="NAGLU_tim-barrel"/>
</dbReference>
<accession>A0A7M5UKT7</accession>
<evidence type="ECO:0000313" key="4">
    <source>
        <dbReference type="Proteomes" id="UP000594262"/>
    </source>
</evidence>
<organism evidence="3 4">
    <name type="scientific">Clytia hemisphaerica</name>
    <dbReference type="NCBI Taxonomy" id="252671"/>
    <lineage>
        <taxon>Eukaryota</taxon>
        <taxon>Metazoa</taxon>
        <taxon>Cnidaria</taxon>
        <taxon>Hydrozoa</taxon>
        <taxon>Hydroidolina</taxon>
        <taxon>Leptothecata</taxon>
        <taxon>Obeliida</taxon>
        <taxon>Clytiidae</taxon>
        <taxon>Clytia</taxon>
    </lineage>
</organism>
<evidence type="ECO:0008006" key="5">
    <source>
        <dbReference type="Google" id="ProtNLM"/>
    </source>
</evidence>
<proteinExistence type="predicted"/>
<dbReference type="EnsemblMetazoa" id="CLYHEMT002289.5">
    <property type="protein sequence ID" value="CLYHEMP002289.5"/>
    <property type="gene ID" value="CLYHEMG002289"/>
</dbReference>
<dbReference type="Pfam" id="PF05089">
    <property type="entry name" value="NAGLU"/>
    <property type="match status" value="1"/>
</dbReference>
<feature type="domain" description="Alpha-N-acetylglucosaminidase tim-barrel" evidence="1">
    <location>
        <begin position="1"/>
        <end position="59"/>
    </location>
</feature>
<dbReference type="RefSeq" id="XP_066916358.1">
    <property type="nucleotide sequence ID" value="XM_067060257.1"/>
</dbReference>
<sequence length="387" mass="44911">MLENYGGNTRLYGSSQDVIDGIQSTRINYADQMVGIGSTPEGIDQNPINFELLYEMTYRGNEKIDRYDWMHNYIKRRYNDKKGVSLAAWDLLWKEVYDAHGVSSGGSPQGRVTNQKPYLTTKWPTMLWYNPQDVHEALKKLVDAAETLPMTDALRHDLAKIASTFIEDLLPGTYAMFIDAYQKKNYNEMVANSNALMEGLKDMDQVLAADRYSLLGNWIESAKKYGADVAEKKNLEFNARNQITLWGPNGQIEDYANKNWAGLISSYYMQRWASFTKYLLECYASKKPYDDKIFKARLMDFEKLWNEENQAFPVKPEGDILQISQTILAKYNHIYQSNIHVFNRDWALGRQRGAHLAEIGYLGAIEERKKLREIRKKRRTQKMKHDL</sequence>